<name>A0A4P6ELY3_9MICO</name>
<accession>A0A4P6ELY3</accession>
<protein>
    <submittedName>
        <fullName evidence="3">DUF4214 domain-containing protein</fullName>
    </submittedName>
</protein>
<evidence type="ECO:0000313" key="4">
    <source>
        <dbReference type="Proteomes" id="UP000291758"/>
    </source>
</evidence>
<evidence type="ECO:0000313" key="3">
    <source>
        <dbReference type="EMBL" id="QAY63385.1"/>
    </source>
</evidence>
<feature type="region of interest" description="Disordered" evidence="1">
    <location>
        <begin position="1"/>
        <end position="30"/>
    </location>
</feature>
<dbReference type="InterPro" id="IPR038255">
    <property type="entry name" value="PBS_linker_sf"/>
</dbReference>
<dbReference type="RefSeq" id="WP_129204434.1">
    <property type="nucleotide sequence ID" value="NZ_CP035495.1"/>
</dbReference>
<dbReference type="Gene3D" id="1.10.3130.20">
    <property type="entry name" value="Phycobilisome linker domain"/>
    <property type="match status" value="1"/>
</dbReference>
<organism evidence="3 4">
    <name type="scientific">Xylanimonas allomyrinae</name>
    <dbReference type="NCBI Taxonomy" id="2509459"/>
    <lineage>
        <taxon>Bacteria</taxon>
        <taxon>Bacillati</taxon>
        <taxon>Actinomycetota</taxon>
        <taxon>Actinomycetes</taxon>
        <taxon>Micrococcales</taxon>
        <taxon>Promicromonosporaceae</taxon>
        <taxon>Xylanimonas</taxon>
    </lineage>
</organism>
<evidence type="ECO:0000256" key="1">
    <source>
        <dbReference type="SAM" id="MobiDB-lite"/>
    </source>
</evidence>
<reference evidence="3 4" key="1">
    <citation type="submission" date="2019-01" db="EMBL/GenBank/DDBJ databases">
        <title>Genome sequencing of strain 2JSPR-7.</title>
        <authorList>
            <person name="Heo J."/>
            <person name="Kim S.-J."/>
            <person name="Kim J.-S."/>
            <person name="Hong S.-B."/>
            <person name="Kwon S.-W."/>
        </authorList>
    </citation>
    <scope>NUCLEOTIDE SEQUENCE [LARGE SCALE GENOMIC DNA]</scope>
    <source>
        <strain evidence="3 4">2JSPR-7</strain>
    </source>
</reference>
<proteinExistence type="predicted"/>
<dbReference type="OrthoDB" id="9802318at2"/>
<feature type="domain" description="DUF4214" evidence="2">
    <location>
        <begin position="162"/>
        <end position="211"/>
    </location>
</feature>
<evidence type="ECO:0000259" key="2">
    <source>
        <dbReference type="Pfam" id="PF13946"/>
    </source>
</evidence>
<dbReference type="AlphaFoldDB" id="A0A4P6ELY3"/>
<keyword evidence="4" id="KW-1185">Reference proteome</keyword>
<dbReference type="Proteomes" id="UP000291758">
    <property type="component" value="Chromosome"/>
</dbReference>
<sequence length="273" mass="30345">MNTETSTPEAELTPPSAPPAVEPSLRSSRRRQTFRDILEAPVERLVVEARVEPRRRRLLGVDVSEFGSAPAEAVVTTLYREILGREPDEPGLIAWSNHLTEGTPIDELARGLASSDEARNASPEQQVRAQRLLHRIGLFRTLEDLGAYSAHAYSGGRPGLCADQVFVAALYEVALRRQPAPAELDAEAAKLEHGVSREWMLRAFASRREVKCRLIGARGRTPSSVLRYLVHRVGYLRTFRDMVNAAESRRIAALTRAFADHAEIPDQHDGRTV</sequence>
<gene>
    <name evidence="3" type="ORF">ET495_09135</name>
</gene>
<dbReference type="EMBL" id="CP035495">
    <property type="protein sequence ID" value="QAY63385.1"/>
    <property type="molecule type" value="Genomic_DNA"/>
</dbReference>
<dbReference type="InterPro" id="IPR025282">
    <property type="entry name" value="DUF4214"/>
</dbReference>
<feature type="domain" description="DUF4214" evidence="2">
    <location>
        <begin position="72"/>
        <end position="120"/>
    </location>
</feature>
<dbReference type="Pfam" id="PF13946">
    <property type="entry name" value="DUF4214"/>
    <property type="match status" value="2"/>
</dbReference>
<dbReference type="KEGG" id="xyl:ET495_09135"/>